<dbReference type="PROSITE" id="PS00798">
    <property type="entry name" value="ALDOKETO_REDUCTASE_1"/>
    <property type="match status" value="1"/>
</dbReference>
<dbReference type="KEGG" id="cten:18246896"/>
<dbReference type="Pfam" id="PF00248">
    <property type="entry name" value="Aldo_ket_red"/>
    <property type="match status" value="1"/>
</dbReference>
<evidence type="ECO:0000259" key="5">
    <source>
        <dbReference type="Pfam" id="PF00248"/>
    </source>
</evidence>
<feature type="site" description="Lowers pKa of active site Tyr" evidence="4">
    <location>
        <position position="85"/>
    </location>
</feature>
<dbReference type="STRING" id="590646.G3B1W7"/>
<dbReference type="Proteomes" id="UP000000707">
    <property type="component" value="Unassembled WGS sequence"/>
</dbReference>
<feature type="binding site" evidence="3">
    <location>
        <position position="116"/>
    </location>
    <ligand>
        <name>substrate</name>
    </ligand>
</feature>
<protein>
    <submittedName>
        <fullName evidence="6">Aldo/keto reductase</fullName>
    </submittedName>
</protein>
<dbReference type="GO" id="GO:0016616">
    <property type="term" value="F:oxidoreductase activity, acting on the CH-OH group of donors, NAD or NADP as acceptor"/>
    <property type="evidence" value="ECO:0007669"/>
    <property type="project" value="UniProtKB-ARBA"/>
</dbReference>
<dbReference type="Gene3D" id="3.20.20.100">
    <property type="entry name" value="NADP-dependent oxidoreductase domain"/>
    <property type="match status" value="1"/>
</dbReference>
<dbReference type="PRINTS" id="PR00069">
    <property type="entry name" value="ALDKETRDTASE"/>
</dbReference>
<dbReference type="InterPro" id="IPR023210">
    <property type="entry name" value="NADP_OxRdtase_dom"/>
</dbReference>
<evidence type="ECO:0000256" key="2">
    <source>
        <dbReference type="PIRSR" id="PIRSR000097-1"/>
    </source>
</evidence>
<dbReference type="PANTHER" id="PTHR11732">
    <property type="entry name" value="ALDO/KETO REDUCTASE"/>
    <property type="match status" value="1"/>
</dbReference>
<reference evidence="6 7" key="1">
    <citation type="journal article" date="2011" name="Proc. Natl. Acad. Sci. U.S.A.">
        <title>Comparative genomics of xylose-fermenting fungi for enhanced biofuel production.</title>
        <authorList>
            <person name="Wohlbach D.J."/>
            <person name="Kuo A."/>
            <person name="Sato T.K."/>
            <person name="Potts K.M."/>
            <person name="Salamov A.A."/>
            <person name="LaButti K.M."/>
            <person name="Sun H."/>
            <person name="Clum A."/>
            <person name="Pangilinan J.L."/>
            <person name="Lindquist E.A."/>
            <person name="Lucas S."/>
            <person name="Lapidus A."/>
            <person name="Jin M."/>
            <person name="Gunawan C."/>
            <person name="Balan V."/>
            <person name="Dale B.E."/>
            <person name="Jeffries T.W."/>
            <person name="Zinkel R."/>
            <person name="Barry K.W."/>
            <person name="Grigoriev I.V."/>
            <person name="Gasch A.P."/>
        </authorList>
    </citation>
    <scope>NUCLEOTIDE SEQUENCE [LARGE SCALE GENOMIC DNA]</scope>
    <source>
        <strain evidence="7">ATCC 10573 / BCRC 21748 / CBS 615 / JCM 9827 / NBRC 10315 / NRRL Y-1498 / VKM Y-70</strain>
    </source>
</reference>
<dbReference type="InterPro" id="IPR020471">
    <property type="entry name" value="AKR"/>
</dbReference>
<evidence type="ECO:0000313" key="6">
    <source>
        <dbReference type="EMBL" id="EGV64547.1"/>
    </source>
</evidence>
<dbReference type="PIRSF" id="PIRSF000097">
    <property type="entry name" value="AKR"/>
    <property type="match status" value="1"/>
</dbReference>
<dbReference type="OrthoDB" id="416253at2759"/>
<dbReference type="InterPro" id="IPR036812">
    <property type="entry name" value="NAD(P)_OxRdtase_dom_sf"/>
</dbReference>
<dbReference type="AlphaFoldDB" id="G3B1W7"/>
<keyword evidence="7" id="KW-1185">Reference proteome</keyword>
<dbReference type="eggNOG" id="KOG1577">
    <property type="taxonomic scope" value="Eukaryota"/>
</dbReference>
<evidence type="ECO:0000256" key="4">
    <source>
        <dbReference type="PIRSR" id="PIRSR000097-3"/>
    </source>
</evidence>
<proteinExistence type="predicted"/>
<sequence length="317" mass="35875">MVQLATEVTLRMSNGKEIPALGLGTYIGSSDPTQVKDLVKTAIKAGYRHIDGAWLYGTEKYVGEGIRESIEEGIVTRDQLFVTTKIWPTYWDKPEKSFDKSLSDLGLEYVDLLLQHWPICAKDVDSSTPLPIKEDGKPYYDDPTSDGTGFIEFYRGIEKLHLDNPQKIRSIGVSNYSIMKLEKLIPKVQVLPVVNQIEYHPQLPQKDLVEYCGKYGIIITAYSPVGSNGAPVLKLPLIQQLADKYEVTTNEVANAYHILQGRASLPRSTNLERIKTTIRLPSLTKSELEDLYQIGVENPKRHITNIWGDELGFDWWY</sequence>
<keyword evidence="1" id="KW-0560">Oxidoreductase</keyword>
<feature type="domain" description="NADP-dependent oxidoreductase" evidence="5">
    <location>
        <begin position="21"/>
        <end position="289"/>
    </location>
</feature>
<gene>
    <name evidence="6" type="ORF">CANTEDRAFT_113316</name>
</gene>
<evidence type="ECO:0000256" key="1">
    <source>
        <dbReference type="ARBA" id="ARBA00023002"/>
    </source>
</evidence>
<organism evidence="7">
    <name type="scientific">Candida tenuis (strain ATCC 10573 / BCRC 21748 / CBS 615 / JCM 9827 / NBRC 10315 / NRRL Y-1498 / VKM Y-70)</name>
    <name type="common">Yeast</name>
    <name type="synonym">Yamadazyma tenuis</name>
    <dbReference type="NCBI Taxonomy" id="590646"/>
    <lineage>
        <taxon>Eukaryota</taxon>
        <taxon>Fungi</taxon>
        <taxon>Dikarya</taxon>
        <taxon>Ascomycota</taxon>
        <taxon>Saccharomycotina</taxon>
        <taxon>Pichiomycetes</taxon>
        <taxon>Debaryomycetaceae</taxon>
        <taxon>Yamadazyma</taxon>
    </lineage>
</organism>
<feature type="active site" description="Proton donor" evidence="2">
    <location>
        <position position="56"/>
    </location>
</feature>
<evidence type="ECO:0000313" key="7">
    <source>
        <dbReference type="Proteomes" id="UP000000707"/>
    </source>
</evidence>
<evidence type="ECO:0000256" key="3">
    <source>
        <dbReference type="PIRSR" id="PIRSR000097-2"/>
    </source>
</evidence>
<dbReference type="GeneID" id="18246896"/>
<accession>G3B1W7</accession>
<name>G3B1W7_CANTC</name>
<dbReference type="SUPFAM" id="SSF51430">
    <property type="entry name" value="NAD(P)-linked oxidoreductase"/>
    <property type="match status" value="1"/>
</dbReference>
<dbReference type="EMBL" id="GL996515">
    <property type="protein sequence ID" value="EGV64547.1"/>
    <property type="molecule type" value="Genomic_DNA"/>
</dbReference>
<dbReference type="HOGENOM" id="CLU_023205_0_0_1"/>
<dbReference type="InterPro" id="IPR018170">
    <property type="entry name" value="Aldo/ket_reductase_CS"/>
</dbReference>